<reference evidence="2 3" key="1">
    <citation type="journal article" date="2014" name="Nature">
        <title>An environmental bacterial taxon with a large and distinct metabolic repertoire.</title>
        <authorList>
            <person name="Wilson M.C."/>
            <person name="Mori T."/>
            <person name="Ruckert C."/>
            <person name="Uria A.R."/>
            <person name="Helf M.J."/>
            <person name="Takada K."/>
            <person name="Gernert C."/>
            <person name="Steffens U.A."/>
            <person name="Heycke N."/>
            <person name="Schmitt S."/>
            <person name="Rinke C."/>
            <person name="Helfrich E.J."/>
            <person name="Brachmann A.O."/>
            <person name="Gurgui C."/>
            <person name="Wakimoto T."/>
            <person name="Kracht M."/>
            <person name="Crusemann M."/>
            <person name="Hentschel U."/>
            <person name="Abe I."/>
            <person name="Matsunaga S."/>
            <person name="Kalinowski J."/>
            <person name="Takeyama H."/>
            <person name="Piel J."/>
        </authorList>
    </citation>
    <scope>NUCLEOTIDE SEQUENCE [LARGE SCALE GENOMIC DNA]</scope>
    <source>
        <strain evidence="3">TSY1</strain>
    </source>
</reference>
<evidence type="ECO:0000313" key="2">
    <source>
        <dbReference type="EMBL" id="ETW93099.1"/>
    </source>
</evidence>
<dbReference type="EMBL" id="AZHW01001307">
    <property type="protein sequence ID" value="ETW93099.1"/>
    <property type="molecule type" value="Genomic_DNA"/>
</dbReference>
<protein>
    <recommendedName>
        <fullName evidence="1">Helix-turn-helix domain-containing protein</fullName>
    </recommendedName>
</protein>
<gene>
    <name evidence="2" type="ORF">ETSY1_40710</name>
</gene>
<dbReference type="InterPro" id="IPR010093">
    <property type="entry name" value="SinI_DNA-bd"/>
</dbReference>
<dbReference type="GO" id="GO:0003677">
    <property type="term" value="F:DNA binding"/>
    <property type="evidence" value="ECO:0007669"/>
    <property type="project" value="InterPro"/>
</dbReference>
<dbReference type="AlphaFoldDB" id="W4L5C9"/>
<dbReference type="Pfam" id="PF12728">
    <property type="entry name" value="HTH_17"/>
    <property type="match status" value="1"/>
</dbReference>
<comment type="caution">
    <text evidence="2">The sequence shown here is derived from an EMBL/GenBank/DDBJ whole genome shotgun (WGS) entry which is preliminary data.</text>
</comment>
<accession>W4L5C9</accession>
<proteinExistence type="predicted"/>
<dbReference type="NCBIfam" id="TIGR01764">
    <property type="entry name" value="excise"/>
    <property type="match status" value="1"/>
</dbReference>
<dbReference type="InterPro" id="IPR041657">
    <property type="entry name" value="HTH_17"/>
</dbReference>
<dbReference type="Proteomes" id="UP000019141">
    <property type="component" value="Unassembled WGS sequence"/>
</dbReference>
<keyword evidence="3" id="KW-1185">Reference proteome</keyword>
<organism evidence="2 3">
    <name type="scientific">Entotheonella factor</name>
    <dbReference type="NCBI Taxonomy" id="1429438"/>
    <lineage>
        <taxon>Bacteria</taxon>
        <taxon>Pseudomonadati</taxon>
        <taxon>Nitrospinota/Tectimicrobiota group</taxon>
        <taxon>Candidatus Tectimicrobiota</taxon>
        <taxon>Candidatus Entotheonellia</taxon>
        <taxon>Candidatus Entotheonellales</taxon>
        <taxon>Candidatus Entotheonellaceae</taxon>
        <taxon>Candidatus Entotheonella</taxon>
    </lineage>
</organism>
<evidence type="ECO:0000313" key="3">
    <source>
        <dbReference type="Proteomes" id="UP000019141"/>
    </source>
</evidence>
<dbReference type="HOGENOM" id="CLU_106726_1_0_7"/>
<name>W4L5C9_ENTF1</name>
<feature type="domain" description="Helix-turn-helix" evidence="1">
    <location>
        <begin position="85"/>
        <end position="130"/>
    </location>
</feature>
<sequence length="155" mass="17306">MTMSVRQASDPVLPSEAEALMAGETSRKLAAHIERDADMRLRLLEDGTEGETIALPASAVRLLFDILEHMARGHAVTLMPVHAELTTQQSAELLSVSRPFLIGLLDKGVIPHRKVGTHRRVRFEDLMSYKRCIDDERRKSLDALTEQAQALDMGY</sequence>
<evidence type="ECO:0000259" key="1">
    <source>
        <dbReference type="Pfam" id="PF12728"/>
    </source>
</evidence>